<protein>
    <recommendedName>
        <fullName evidence="1">Restriction endonuclease type IV Mrr domain-containing protein</fullName>
    </recommendedName>
</protein>
<evidence type="ECO:0000313" key="3">
    <source>
        <dbReference type="Proteomes" id="UP000629365"/>
    </source>
</evidence>
<dbReference type="Proteomes" id="UP000629365">
    <property type="component" value="Unassembled WGS sequence"/>
</dbReference>
<organism evidence="2 3">
    <name type="scientific">Microbacterium murale</name>
    <dbReference type="NCBI Taxonomy" id="1081040"/>
    <lineage>
        <taxon>Bacteria</taxon>
        <taxon>Bacillati</taxon>
        <taxon>Actinomycetota</taxon>
        <taxon>Actinomycetes</taxon>
        <taxon>Micrococcales</taxon>
        <taxon>Microbacteriaceae</taxon>
        <taxon>Microbacterium</taxon>
    </lineage>
</organism>
<proteinExistence type="predicted"/>
<dbReference type="Pfam" id="PF04471">
    <property type="entry name" value="Mrr_cat"/>
    <property type="match status" value="1"/>
</dbReference>
<dbReference type="InterPro" id="IPR011335">
    <property type="entry name" value="Restrct_endonuc-II-like"/>
</dbReference>
<evidence type="ECO:0000313" key="2">
    <source>
        <dbReference type="EMBL" id="GGD76906.1"/>
    </source>
</evidence>
<keyword evidence="3" id="KW-1185">Reference proteome</keyword>
<feature type="domain" description="Restriction endonuclease type IV Mrr" evidence="1">
    <location>
        <begin position="158"/>
        <end position="249"/>
    </location>
</feature>
<reference evidence="3" key="1">
    <citation type="journal article" date="2019" name="Int. J. Syst. Evol. Microbiol.">
        <title>The Global Catalogue of Microorganisms (GCM) 10K type strain sequencing project: providing services to taxonomists for standard genome sequencing and annotation.</title>
        <authorList>
            <consortium name="The Broad Institute Genomics Platform"/>
            <consortium name="The Broad Institute Genome Sequencing Center for Infectious Disease"/>
            <person name="Wu L."/>
            <person name="Ma J."/>
        </authorList>
    </citation>
    <scope>NUCLEOTIDE SEQUENCE [LARGE SCALE GENOMIC DNA]</scope>
    <source>
        <strain evidence="3">CCM 7640</strain>
    </source>
</reference>
<gene>
    <name evidence="2" type="ORF">GCM10007269_19790</name>
</gene>
<evidence type="ECO:0000259" key="1">
    <source>
        <dbReference type="Pfam" id="PF04471"/>
    </source>
</evidence>
<dbReference type="SUPFAM" id="SSF52980">
    <property type="entry name" value="Restriction endonuclease-like"/>
    <property type="match status" value="1"/>
</dbReference>
<dbReference type="Gene3D" id="3.40.1350.10">
    <property type="match status" value="1"/>
</dbReference>
<dbReference type="RefSeq" id="WP_188436423.1">
    <property type="nucleotide sequence ID" value="NZ_BMCM01000003.1"/>
</dbReference>
<dbReference type="EMBL" id="BMCM01000003">
    <property type="protein sequence ID" value="GGD76906.1"/>
    <property type="molecule type" value="Genomic_DNA"/>
</dbReference>
<sequence length="275" mass="30714">MEPAPERRTRDRTRNNEPYNFEAARLAWVALRVEHELRGDQRFPREIQHAEAFGRRVGRIAPLPEAGEELRWRDFPEIDAWSDIPERPEFDDPHYVPYWAHTQQDWETHLRRAADNAAIEELRARAGRPVTTPVELDKVIGVYAAEPPPQRFGVSDNGAEHLVAHWLRYLGAHDAVVTQYVGDGGIDVASEAVIAQVKNYAPNRSVGVADLRQLGGVAAVDGRPAAFFTSGTYASGSIAFAEQASIALFRYVATEGRLMAMDTLAADMKEHGIHL</sequence>
<dbReference type="InterPro" id="IPR007560">
    <property type="entry name" value="Restrct_endonuc_IV_Mrr"/>
</dbReference>
<comment type="caution">
    <text evidence="2">The sequence shown here is derived from an EMBL/GenBank/DDBJ whole genome shotgun (WGS) entry which is preliminary data.</text>
</comment>
<dbReference type="InterPro" id="IPR011856">
    <property type="entry name" value="tRNA_endonuc-like_dom_sf"/>
</dbReference>
<accession>A0ABQ1RQG5</accession>
<name>A0ABQ1RQG5_9MICO</name>